<dbReference type="Pfam" id="PF11612">
    <property type="entry name" value="T2SSJ"/>
    <property type="match status" value="1"/>
</dbReference>
<evidence type="ECO:0000256" key="3">
    <source>
        <dbReference type="ARBA" id="ARBA00021539"/>
    </source>
</evidence>
<dbReference type="AlphaFoldDB" id="A0A1H7GSX9"/>
<accession>A0A1H7GSX9</accession>
<reference evidence="13" key="1">
    <citation type="submission" date="2016-10" db="EMBL/GenBank/DDBJ databases">
        <authorList>
            <person name="Varghese N."/>
            <person name="Submissions S."/>
        </authorList>
    </citation>
    <scope>NUCLEOTIDE SEQUENCE [LARGE SCALE GENOMIC DNA]</scope>
    <source>
        <strain evidence="13">JS21-1</strain>
    </source>
</reference>
<dbReference type="PROSITE" id="PS00409">
    <property type="entry name" value="PROKAR_NTER_METHYL"/>
    <property type="match status" value="1"/>
</dbReference>
<evidence type="ECO:0000313" key="13">
    <source>
        <dbReference type="Proteomes" id="UP000199214"/>
    </source>
</evidence>
<keyword evidence="9 11" id="KW-0472">Membrane</keyword>
<dbReference type="InterPro" id="IPR045584">
    <property type="entry name" value="Pilin-like"/>
</dbReference>
<comment type="similarity">
    <text evidence="2">Belongs to the GSP J family.</text>
</comment>
<dbReference type="STRING" id="1855283.SAMN05216382_0360"/>
<dbReference type="Pfam" id="PF07963">
    <property type="entry name" value="N_methyl"/>
    <property type="match status" value="1"/>
</dbReference>
<evidence type="ECO:0000256" key="9">
    <source>
        <dbReference type="ARBA" id="ARBA00023136"/>
    </source>
</evidence>
<feature type="transmembrane region" description="Helical" evidence="11">
    <location>
        <begin position="12"/>
        <end position="39"/>
    </location>
</feature>
<dbReference type="EMBL" id="FNZZ01000001">
    <property type="protein sequence ID" value="SEK41293.1"/>
    <property type="molecule type" value="Genomic_DNA"/>
</dbReference>
<dbReference type="GO" id="GO:0015627">
    <property type="term" value="C:type II protein secretion system complex"/>
    <property type="evidence" value="ECO:0007669"/>
    <property type="project" value="InterPro"/>
</dbReference>
<gene>
    <name evidence="12" type="ORF">SAMN05216382_0360</name>
</gene>
<dbReference type="Gene3D" id="3.10.610.10">
    <property type="entry name" value="GSPII I/J protein-like"/>
    <property type="match status" value="1"/>
</dbReference>
<evidence type="ECO:0000256" key="4">
    <source>
        <dbReference type="ARBA" id="ARBA00022475"/>
    </source>
</evidence>
<evidence type="ECO:0000256" key="5">
    <source>
        <dbReference type="ARBA" id="ARBA00022481"/>
    </source>
</evidence>
<dbReference type="PANTHER" id="PTHR39583">
    <property type="entry name" value="TYPE II SECRETION SYSTEM PROTEIN J-RELATED"/>
    <property type="match status" value="1"/>
</dbReference>
<keyword evidence="7 11" id="KW-0812">Transmembrane</keyword>
<dbReference type="GO" id="GO:0005886">
    <property type="term" value="C:plasma membrane"/>
    <property type="evidence" value="ECO:0007669"/>
    <property type="project" value="UniProtKB-SubCell"/>
</dbReference>
<evidence type="ECO:0000256" key="7">
    <source>
        <dbReference type="ARBA" id="ARBA00022692"/>
    </source>
</evidence>
<dbReference type="NCBIfam" id="TIGR02532">
    <property type="entry name" value="IV_pilin_GFxxxE"/>
    <property type="match status" value="1"/>
</dbReference>
<evidence type="ECO:0000256" key="8">
    <source>
        <dbReference type="ARBA" id="ARBA00022989"/>
    </source>
</evidence>
<feature type="compositionally biased region" description="Pro residues" evidence="10">
    <location>
        <begin position="213"/>
        <end position="226"/>
    </location>
</feature>
<evidence type="ECO:0000256" key="11">
    <source>
        <dbReference type="SAM" id="Phobius"/>
    </source>
</evidence>
<dbReference type="InterPro" id="IPR012902">
    <property type="entry name" value="N_methyl_site"/>
</dbReference>
<dbReference type="RefSeq" id="WP_245708230.1">
    <property type="nucleotide sequence ID" value="NZ_FNZZ01000001.1"/>
</dbReference>
<sequence length="226" mass="23882">MRRAPRRSQGQAGFTLIEVMIALMIFGMIAAAGVALLAFSVRAQGASGAALDDIGAINRLSSILTADLAQAVNRPTRDQNGTRLPAFTGGAGQVPMLRLVRGGWSNIDQSPRATLQKVEYQLTAGGIERVGYPALDGAAPLPAALIVEGVRQATWRFRYAGAWSDSWQGTPLAALPQAAELTLVRENGTAYRMLFLVGTGAPRPRRGDAPGARPSPTPTPTPNARR</sequence>
<evidence type="ECO:0000256" key="10">
    <source>
        <dbReference type="SAM" id="MobiDB-lite"/>
    </source>
</evidence>
<organism evidence="12 13">
    <name type="scientific">Sphingomonas palmae</name>
    <dbReference type="NCBI Taxonomy" id="1855283"/>
    <lineage>
        <taxon>Bacteria</taxon>
        <taxon>Pseudomonadati</taxon>
        <taxon>Pseudomonadota</taxon>
        <taxon>Alphaproteobacteria</taxon>
        <taxon>Sphingomonadales</taxon>
        <taxon>Sphingomonadaceae</taxon>
        <taxon>Sphingomonas</taxon>
    </lineage>
</organism>
<feature type="region of interest" description="Disordered" evidence="10">
    <location>
        <begin position="202"/>
        <end position="226"/>
    </location>
</feature>
<evidence type="ECO:0000313" key="12">
    <source>
        <dbReference type="EMBL" id="SEK41293.1"/>
    </source>
</evidence>
<dbReference type="PANTHER" id="PTHR39583:SF2">
    <property type="entry name" value="TYPE II SECRETION SYSTEM PROTEIN J"/>
    <property type="match status" value="1"/>
</dbReference>
<dbReference type="GO" id="GO:0015628">
    <property type="term" value="P:protein secretion by the type II secretion system"/>
    <property type="evidence" value="ECO:0007669"/>
    <property type="project" value="InterPro"/>
</dbReference>
<keyword evidence="5" id="KW-0488">Methylation</keyword>
<dbReference type="Proteomes" id="UP000199214">
    <property type="component" value="Unassembled WGS sequence"/>
</dbReference>
<keyword evidence="6" id="KW-0997">Cell inner membrane</keyword>
<protein>
    <recommendedName>
        <fullName evidence="3">Type II secretion system protein J</fullName>
    </recommendedName>
</protein>
<evidence type="ECO:0000256" key="6">
    <source>
        <dbReference type="ARBA" id="ARBA00022519"/>
    </source>
</evidence>
<dbReference type="SUPFAM" id="SSF54523">
    <property type="entry name" value="Pili subunits"/>
    <property type="match status" value="1"/>
</dbReference>
<dbReference type="NCBIfam" id="TIGR01711">
    <property type="entry name" value="gspJ"/>
    <property type="match status" value="1"/>
</dbReference>
<evidence type="ECO:0000256" key="1">
    <source>
        <dbReference type="ARBA" id="ARBA00004377"/>
    </source>
</evidence>
<name>A0A1H7GSX9_9SPHN</name>
<keyword evidence="8 11" id="KW-1133">Transmembrane helix</keyword>
<dbReference type="InterPro" id="IPR051621">
    <property type="entry name" value="T2SS_protein_J"/>
</dbReference>
<keyword evidence="4" id="KW-1003">Cell membrane</keyword>
<evidence type="ECO:0000256" key="2">
    <source>
        <dbReference type="ARBA" id="ARBA00011084"/>
    </source>
</evidence>
<keyword evidence="13" id="KW-1185">Reference proteome</keyword>
<dbReference type="InterPro" id="IPR010055">
    <property type="entry name" value="T2SS_protein-GspJ"/>
</dbReference>
<proteinExistence type="inferred from homology"/>
<comment type="subcellular location">
    <subcellularLocation>
        <location evidence="1">Cell inner membrane</location>
        <topology evidence="1">Single-pass membrane protein</topology>
    </subcellularLocation>
</comment>